<accession>A0A518REY9</accession>
<dbReference type="AlphaFoldDB" id="A0A518REY9"/>
<reference evidence="1 2" key="1">
    <citation type="submission" date="2019-07" db="EMBL/GenBank/DDBJ databases">
        <title>Sphingomonas alkalisoli sp. nov., isolated from rhizosphere soil of Suaedae salsa.</title>
        <authorList>
            <person name="Zhang H."/>
            <person name="Xu L."/>
            <person name="Zhang J.-X."/>
            <person name="Sun J.-Q."/>
        </authorList>
    </citation>
    <scope>NUCLEOTIDE SEQUENCE [LARGE SCALE GENOMIC DNA]</scope>
    <source>
        <strain evidence="1 2">XS-10</strain>
    </source>
</reference>
<dbReference type="Proteomes" id="UP000318055">
    <property type="component" value="Chromosome"/>
</dbReference>
<dbReference type="OrthoDB" id="9993901at2"/>
<proteinExistence type="predicted"/>
<organism evidence="1 2">
    <name type="scientific">Sphingomonas suaedae</name>
    <dbReference type="NCBI Taxonomy" id="2599297"/>
    <lineage>
        <taxon>Bacteria</taxon>
        <taxon>Pseudomonadati</taxon>
        <taxon>Pseudomonadota</taxon>
        <taxon>Alphaproteobacteria</taxon>
        <taxon>Sphingomonadales</taxon>
        <taxon>Sphingomonadaceae</taxon>
        <taxon>Sphingomonas</taxon>
    </lineage>
</organism>
<name>A0A518REY9_9SPHN</name>
<dbReference type="KEGG" id="ssua:FPZ54_08220"/>
<evidence type="ECO:0000313" key="2">
    <source>
        <dbReference type="Proteomes" id="UP000318055"/>
    </source>
</evidence>
<evidence type="ECO:0000313" key="1">
    <source>
        <dbReference type="EMBL" id="QDX26008.1"/>
    </source>
</evidence>
<sequence>MFFFLAPPLQGRGWGGAYQHAPGPCDYCPTPNPSPEGEGFKRAYASAAIFWALATTSSMPPTM</sequence>
<keyword evidence="2" id="KW-1185">Reference proteome</keyword>
<protein>
    <submittedName>
        <fullName evidence="1">Uncharacterized protein</fullName>
    </submittedName>
</protein>
<gene>
    <name evidence="1" type="ORF">FPZ54_08220</name>
</gene>
<dbReference type="EMBL" id="CP042239">
    <property type="protein sequence ID" value="QDX26008.1"/>
    <property type="molecule type" value="Genomic_DNA"/>
</dbReference>